<dbReference type="Pfam" id="PF01436">
    <property type="entry name" value="NHL"/>
    <property type="match status" value="2"/>
</dbReference>
<evidence type="ECO:0000256" key="1">
    <source>
        <dbReference type="ARBA" id="ARBA00022723"/>
    </source>
</evidence>
<keyword evidence="9" id="KW-1185">Reference proteome</keyword>
<sequence>MASKKFYEGFSDNFLTCHICLHEYEDPRVLPCYHTFCLACLVQHVAASGTGRNITCPVCRQEAPVPPGGLENLVRNFFLSKVKDFMLTAASKDKLCGNCHSQVAQFYCQDCKHFFCEKCRQKQHDAIKFLQGHTVMSVSDFGKQVQEMKGVTLFCDKHEEERLKFYCTDDDVVVFRDCILTKHNKHNCVDIADVAETQKEKIQSAFHDLSKNISLFENAESEISKQQEDATDDVNKTVTNIEQQEADIIKEVQRISAQLIAEAKDHAATNIKSLEAEKDHLQLQKVSIHSTFEFAKQLVQQGSHTEVMIHAKNIQARMKELSSVKPTVPTKNTLTSTEEKIPVKCFVFRKKYKWLNTASLVDEFDSSMESLWDISCSQSGTIYFVSCLSGNLTAISPSLKVIFQVDVPSPRGVTVLSDDRLVLTCDNGCRVSSSGKYDRTFGQGDMSYPQGVAVDKNGHILVCDASNKCICVYDAVHYNLINKISVPMCEGPRYIAVLPCRDTIVVSDCFGHCVYGVTPQGDVVFQYGTPGKKGSGDGYLDQPCGVCTDSAGHIFIADLGNNRVVVLTSDGQLMRYVVGPQQVSIPRCVTIDNKGQLVVVDTGGNVRTFHYITTSNI</sequence>
<dbReference type="InterPro" id="IPR001258">
    <property type="entry name" value="NHL_repeat"/>
</dbReference>
<dbReference type="SUPFAM" id="SSF57850">
    <property type="entry name" value="RING/U-box"/>
    <property type="match status" value="1"/>
</dbReference>
<dbReference type="PROSITE" id="PS50089">
    <property type="entry name" value="ZF_RING_2"/>
    <property type="match status" value="1"/>
</dbReference>
<dbReference type="InterPro" id="IPR013083">
    <property type="entry name" value="Znf_RING/FYVE/PHD"/>
</dbReference>
<feature type="domain" description="B box-type" evidence="8">
    <location>
        <begin position="91"/>
        <end position="138"/>
    </location>
</feature>
<dbReference type="Pfam" id="PF00643">
    <property type="entry name" value="zf-B_box"/>
    <property type="match status" value="2"/>
</dbReference>
<keyword evidence="1" id="KW-0479">Metal-binding</keyword>
<feature type="domain" description="RING-type" evidence="7">
    <location>
        <begin position="17"/>
        <end position="60"/>
    </location>
</feature>
<dbReference type="CDD" id="cd05819">
    <property type="entry name" value="NHL"/>
    <property type="match status" value="1"/>
</dbReference>
<dbReference type="Gene3D" id="4.10.640.40">
    <property type="entry name" value="Cytoplasmic polyadenylation element-binding protein, ZZ domain"/>
    <property type="match status" value="1"/>
</dbReference>
<proteinExistence type="predicted"/>
<dbReference type="AlphaFoldDB" id="A0A1S3IAB1"/>
<keyword evidence="4" id="KW-0862">Zinc</keyword>
<dbReference type="PANTHER" id="PTHR25462">
    <property type="entry name" value="BONUS, ISOFORM C-RELATED"/>
    <property type="match status" value="1"/>
</dbReference>
<dbReference type="STRING" id="7574.A0A1S3IAB1"/>
<dbReference type="SMART" id="SM00184">
    <property type="entry name" value="RING"/>
    <property type="match status" value="1"/>
</dbReference>
<dbReference type="CDD" id="cd19757">
    <property type="entry name" value="Bbox1"/>
    <property type="match status" value="1"/>
</dbReference>
<dbReference type="GO" id="GO:0008270">
    <property type="term" value="F:zinc ion binding"/>
    <property type="evidence" value="ECO:0007669"/>
    <property type="project" value="UniProtKB-KW"/>
</dbReference>
<evidence type="ECO:0000313" key="9">
    <source>
        <dbReference type="Proteomes" id="UP000085678"/>
    </source>
</evidence>
<dbReference type="Proteomes" id="UP000085678">
    <property type="component" value="Unplaced"/>
</dbReference>
<dbReference type="InterPro" id="IPR047153">
    <property type="entry name" value="TRIM45/56/19-like"/>
</dbReference>
<dbReference type="Gene3D" id="3.30.40.10">
    <property type="entry name" value="Zinc/RING finger domain, C3HC4 (zinc finger)"/>
    <property type="match status" value="1"/>
</dbReference>
<dbReference type="PANTHER" id="PTHR25462:SF296">
    <property type="entry name" value="MEIOTIC P26, ISOFORM F"/>
    <property type="match status" value="1"/>
</dbReference>
<protein>
    <submittedName>
        <fullName evidence="10">Tripartite motif-containing protein 2-like</fullName>
    </submittedName>
</protein>
<dbReference type="SMART" id="SM00336">
    <property type="entry name" value="BBOX"/>
    <property type="match status" value="2"/>
</dbReference>
<dbReference type="PROSITE" id="PS00518">
    <property type="entry name" value="ZF_RING_1"/>
    <property type="match status" value="1"/>
</dbReference>
<gene>
    <name evidence="10" type="primary">LOC106162165</name>
</gene>
<evidence type="ECO:0000259" key="7">
    <source>
        <dbReference type="PROSITE" id="PS50089"/>
    </source>
</evidence>
<evidence type="ECO:0000256" key="5">
    <source>
        <dbReference type="PROSITE-ProRule" id="PRU00024"/>
    </source>
</evidence>
<feature type="repeat" description="NHL" evidence="6">
    <location>
        <begin position="531"/>
        <end position="570"/>
    </location>
</feature>
<dbReference type="Pfam" id="PF00097">
    <property type="entry name" value="zf-C3HC4"/>
    <property type="match status" value="1"/>
</dbReference>
<dbReference type="InterPro" id="IPR018957">
    <property type="entry name" value="Znf_C3HC4_RING-type"/>
</dbReference>
<feature type="repeat" description="NHL" evidence="6">
    <location>
        <begin position="439"/>
        <end position="476"/>
    </location>
</feature>
<dbReference type="InterPro" id="IPR001841">
    <property type="entry name" value="Znf_RING"/>
</dbReference>
<dbReference type="PROSITE" id="PS50119">
    <property type="entry name" value="ZF_BBOX"/>
    <property type="match status" value="2"/>
</dbReference>
<dbReference type="CDD" id="cd19756">
    <property type="entry name" value="Bbox2"/>
    <property type="match status" value="1"/>
</dbReference>
<dbReference type="Gene3D" id="2.120.10.30">
    <property type="entry name" value="TolB, C-terminal domain"/>
    <property type="match status" value="2"/>
</dbReference>
<feature type="domain" description="B box-type" evidence="8">
    <location>
        <begin position="150"/>
        <end position="191"/>
    </location>
</feature>
<evidence type="ECO:0000256" key="2">
    <source>
        <dbReference type="ARBA" id="ARBA00022737"/>
    </source>
</evidence>
<evidence type="ECO:0000259" key="8">
    <source>
        <dbReference type="PROSITE" id="PS50119"/>
    </source>
</evidence>
<dbReference type="InterPro" id="IPR017907">
    <property type="entry name" value="Znf_RING_CS"/>
</dbReference>
<evidence type="ECO:0000313" key="10">
    <source>
        <dbReference type="RefSeq" id="XP_013394796.1"/>
    </source>
</evidence>
<keyword evidence="3 5" id="KW-0863">Zinc-finger</keyword>
<organism evidence="9 10">
    <name type="scientific">Lingula anatina</name>
    <name type="common">Brachiopod</name>
    <name type="synonym">Lingula unguis</name>
    <dbReference type="NCBI Taxonomy" id="7574"/>
    <lineage>
        <taxon>Eukaryota</taxon>
        <taxon>Metazoa</taxon>
        <taxon>Spiralia</taxon>
        <taxon>Lophotrochozoa</taxon>
        <taxon>Brachiopoda</taxon>
        <taxon>Linguliformea</taxon>
        <taxon>Lingulata</taxon>
        <taxon>Lingulida</taxon>
        <taxon>Linguloidea</taxon>
        <taxon>Lingulidae</taxon>
        <taxon>Lingula</taxon>
    </lineage>
</organism>
<dbReference type="PROSITE" id="PS51125">
    <property type="entry name" value="NHL"/>
    <property type="match status" value="2"/>
</dbReference>
<evidence type="ECO:0000256" key="3">
    <source>
        <dbReference type="ARBA" id="ARBA00022771"/>
    </source>
</evidence>
<dbReference type="KEGG" id="lak:106162165"/>
<dbReference type="RefSeq" id="XP_013394796.1">
    <property type="nucleotide sequence ID" value="XM_013539342.1"/>
</dbReference>
<dbReference type="GeneID" id="106162165"/>
<dbReference type="InterPro" id="IPR000315">
    <property type="entry name" value="Znf_B-box"/>
</dbReference>
<reference evidence="10" key="1">
    <citation type="submission" date="2025-08" db="UniProtKB">
        <authorList>
            <consortium name="RefSeq"/>
        </authorList>
    </citation>
    <scope>IDENTIFICATION</scope>
    <source>
        <tissue evidence="10">Gonads</tissue>
    </source>
</reference>
<dbReference type="Gene3D" id="3.30.160.60">
    <property type="entry name" value="Classic Zinc Finger"/>
    <property type="match status" value="1"/>
</dbReference>
<dbReference type="InterPro" id="IPR038446">
    <property type="entry name" value="CEBP_ZZ_sf"/>
</dbReference>
<evidence type="ECO:0000256" key="4">
    <source>
        <dbReference type="ARBA" id="ARBA00022833"/>
    </source>
</evidence>
<dbReference type="SUPFAM" id="SSF101898">
    <property type="entry name" value="NHL repeat"/>
    <property type="match status" value="1"/>
</dbReference>
<dbReference type="SUPFAM" id="SSF57845">
    <property type="entry name" value="B-box zinc-binding domain"/>
    <property type="match status" value="1"/>
</dbReference>
<name>A0A1S3IAB1_LINAN</name>
<dbReference type="OrthoDB" id="111250at2759"/>
<accession>A0A1S3IAB1</accession>
<evidence type="ECO:0000256" key="6">
    <source>
        <dbReference type="PROSITE-ProRule" id="PRU00504"/>
    </source>
</evidence>
<keyword evidence="2" id="KW-0677">Repeat</keyword>
<dbReference type="InParanoid" id="A0A1S3IAB1"/>
<dbReference type="InterPro" id="IPR011042">
    <property type="entry name" value="6-blade_b-propeller_TolB-like"/>
</dbReference>